<name>A0A9X2MA19_9FIRM</name>
<dbReference type="AlphaFoldDB" id="A0A9X2MA19"/>
<dbReference type="Proteomes" id="UP001140817">
    <property type="component" value="Unassembled WGS sequence"/>
</dbReference>
<gene>
    <name evidence="1" type="ORF">NSA58_04800</name>
</gene>
<sequence>MPRLQKVQQTTKKVFKKKQEQKTLVRRLRKLGLGRHEVTIKKAEIVKEKEHLIRLTLESLDDERKGIFIIPMDGYAMDSLVHITYGDDVEDVYLEDLEGQDVAVEIVRNKRYLNIDYFEALESHEDVDYDEEQEELELDIDFSDIESDNENLEIDYLDELMEE</sequence>
<comment type="caution">
    <text evidence="1">The sequence shown here is derived from an EMBL/GenBank/DDBJ whole genome shotgun (WGS) entry which is preliminary data.</text>
</comment>
<proteinExistence type="predicted"/>
<protein>
    <submittedName>
        <fullName evidence="1">Uncharacterized protein</fullName>
    </submittedName>
</protein>
<reference evidence="1" key="1">
    <citation type="submission" date="2022-07" db="EMBL/GenBank/DDBJ databases">
        <title>Enhanced cultured diversity of the mouse gut microbiota enables custom-made synthetic communities.</title>
        <authorList>
            <person name="Afrizal A."/>
        </authorList>
    </citation>
    <scope>NUCLEOTIDE SEQUENCE</scope>
    <source>
        <strain evidence="1">DSM 29186</strain>
    </source>
</reference>
<evidence type="ECO:0000313" key="1">
    <source>
        <dbReference type="EMBL" id="MCR1822100.1"/>
    </source>
</evidence>
<organism evidence="1 2">
    <name type="scientific">Terrisporobacter muris</name>
    <dbReference type="NCBI Taxonomy" id="2963284"/>
    <lineage>
        <taxon>Bacteria</taxon>
        <taxon>Bacillati</taxon>
        <taxon>Bacillota</taxon>
        <taxon>Clostridia</taxon>
        <taxon>Peptostreptococcales</taxon>
        <taxon>Peptostreptococcaceae</taxon>
        <taxon>Terrisporobacter</taxon>
    </lineage>
</organism>
<dbReference type="RefSeq" id="WP_257560200.1">
    <property type="nucleotide sequence ID" value="NZ_JANKBY010000035.1"/>
</dbReference>
<keyword evidence="2" id="KW-1185">Reference proteome</keyword>
<evidence type="ECO:0000313" key="2">
    <source>
        <dbReference type="Proteomes" id="UP001140817"/>
    </source>
</evidence>
<accession>A0A9X2MA19</accession>
<dbReference type="EMBL" id="JANKBY010000035">
    <property type="protein sequence ID" value="MCR1822100.1"/>
    <property type="molecule type" value="Genomic_DNA"/>
</dbReference>